<name>A0A0C9TWK2_SPHS4</name>
<dbReference type="EMBL" id="KN837196">
    <property type="protein sequence ID" value="KIJ34788.1"/>
    <property type="molecule type" value="Genomic_DNA"/>
</dbReference>
<gene>
    <name evidence="1" type="ORF">M422DRAFT_181658</name>
</gene>
<dbReference type="AlphaFoldDB" id="A0A0C9TWK2"/>
<organism evidence="1 2">
    <name type="scientific">Sphaerobolus stellatus (strain SS14)</name>
    <dbReference type="NCBI Taxonomy" id="990650"/>
    <lineage>
        <taxon>Eukaryota</taxon>
        <taxon>Fungi</taxon>
        <taxon>Dikarya</taxon>
        <taxon>Basidiomycota</taxon>
        <taxon>Agaricomycotina</taxon>
        <taxon>Agaricomycetes</taxon>
        <taxon>Phallomycetidae</taxon>
        <taxon>Geastrales</taxon>
        <taxon>Sphaerobolaceae</taxon>
        <taxon>Sphaerobolus</taxon>
    </lineage>
</organism>
<accession>A0A0C9TWK2</accession>
<proteinExistence type="predicted"/>
<keyword evidence="2" id="KW-1185">Reference proteome</keyword>
<reference evidence="1 2" key="1">
    <citation type="submission" date="2014-06" db="EMBL/GenBank/DDBJ databases">
        <title>Evolutionary Origins and Diversification of the Mycorrhizal Mutualists.</title>
        <authorList>
            <consortium name="DOE Joint Genome Institute"/>
            <consortium name="Mycorrhizal Genomics Consortium"/>
            <person name="Kohler A."/>
            <person name="Kuo A."/>
            <person name="Nagy L.G."/>
            <person name="Floudas D."/>
            <person name="Copeland A."/>
            <person name="Barry K.W."/>
            <person name="Cichocki N."/>
            <person name="Veneault-Fourrey C."/>
            <person name="LaButti K."/>
            <person name="Lindquist E.A."/>
            <person name="Lipzen A."/>
            <person name="Lundell T."/>
            <person name="Morin E."/>
            <person name="Murat C."/>
            <person name="Riley R."/>
            <person name="Ohm R."/>
            <person name="Sun H."/>
            <person name="Tunlid A."/>
            <person name="Henrissat B."/>
            <person name="Grigoriev I.V."/>
            <person name="Hibbett D.S."/>
            <person name="Martin F."/>
        </authorList>
    </citation>
    <scope>NUCLEOTIDE SEQUENCE [LARGE SCALE GENOMIC DNA]</scope>
    <source>
        <strain evidence="1 2">SS14</strain>
    </source>
</reference>
<evidence type="ECO:0000313" key="1">
    <source>
        <dbReference type="EMBL" id="KIJ34788.1"/>
    </source>
</evidence>
<dbReference type="HOGENOM" id="CLU_031744_1_0_1"/>
<feature type="non-terminal residue" evidence="1">
    <location>
        <position position="229"/>
    </location>
</feature>
<dbReference type="OrthoDB" id="3231188at2759"/>
<protein>
    <submittedName>
        <fullName evidence="1">Uncharacterized protein</fullName>
    </submittedName>
</protein>
<evidence type="ECO:0000313" key="2">
    <source>
        <dbReference type="Proteomes" id="UP000054279"/>
    </source>
</evidence>
<sequence>MKSKKVYITDDNQRLRIQAVACKFTYTKMLWIRHPNEVFNLDVDPDYDPSNRFKSLDEQFQGVLYELREEIPAKWHDDMDNEILIRTFMIEMSQQRSNGSHRIRQAGPFIFGCPNEIFHTESVRITTFREDIGFIMGTEGVGSYKKVVKILFKDYEGKFDKWKIFRNPIIMKTRFAASEDKSFQPCRSHTKIDYQEDFEFYLKYLHEGLHSKAPSVLDIIKTWNQVFYP</sequence>
<dbReference type="Proteomes" id="UP000054279">
    <property type="component" value="Unassembled WGS sequence"/>
</dbReference>